<protein>
    <submittedName>
        <fullName evidence="2">Uncharacterized protein</fullName>
    </submittedName>
</protein>
<evidence type="ECO:0000313" key="3">
    <source>
        <dbReference type="Proteomes" id="UP000011713"/>
    </source>
</evidence>
<proteinExistence type="predicted"/>
<sequence>MTVVPKVRLANGFLYDTGKHKLAPLFQPMSDSVSAATSHCSSDPAWARNISRGSDNNSLADRKIEHESAEAH</sequence>
<organism evidence="2 3">
    <name type="scientific">Hyaloperonospora arabidopsidis (strain Emoy2)</name>
    <name type="common">Downy mildew agent</name>
    <name type="synonym">Peronospora arabidopsidis</name>
    <dbReference type="NCBI Taxonomy" id="559515"/>
    <lineage>
        <taxon>Eukaryota</taxon>
        <taxon>Sar</taxon>
        <taxon>Stramenopiles</taxon>
        <taxon>Oomycota</taxon>
        <taxon>Peronosporomycetes</taxon>
        <taxon>Peronosporales</taxon>
        <taxon>Peronosporaceae</taxon>
        <taxon>Hyaloperonospora</taxon>
    </lineage>
</organism>
<dbReference type="HOGENOM" id="CLU_2727609_0_0_1"/>
<evidence type="ECO:0000256" key="1">
    <source>
        <dbReference type="SAM" id="MobiDB-lite"/>
    </source>
</evidence>
<reference evidence="2" key="2">
    <citation type="submission" date="2015-06" db="UniProtKB">
        <authorList>
            <consortium name="EnsemblProtists"/>
        </authorList>
    </citation>
    <scope>IDENTIFICATION</scope>
    <source>
        <strain evidence="2">Emoy2</strain>
    </source>
</reference>
<dbReference type="EMBL" id="JH597899">
    <property type="status" value="NOT_ANNOTATED_CDS"/>
    <property type="molecule type" value="Genomic_DNA"/>
</dbReference>
<evidence type="ECO:0000313" key="2">
    <source>
        <dbReference type="EnsemblProtists" id="HpaP810007"/>
    </source>
</evidence>
<feature type="compositionally biased region" description="Basic and acidic residues" evidence="1">
    <location>
        <begin position="60"/>
        <end position="72"/>
    </location>
</feature>
<dbReference type="EnsemblProtists" id="HpaT810007">
    <property type="protein sequence ID" value="HpaP810007"/>
    <property type="gene ID" value="HpaG810007"/>
</dbReference>
<dbReference type="InParanoid" id="M4BU20"/>
<feature type="region of interest" description="Disordered" evidence="1">
    <location>
        <begin position="43"/>
        <end position="72"/>
    </location>
</feature>
<name>M4BU20_HYAAE</name>
<keyword evidence="3" id="KW-1185">Reference proteome</keyword>
<dbReference type="VEuPathDB" id="FungiDB:HpaG810007"/>
<reference evidence="3" key="1">
    <citation type="journal article" date="2010" name="Science">
        <title>Signatures of adaptation to obligate biotrophy in the Hyaloperonospora arabidopsidis genome.</title>
        <authorList>
            <person name="Baxter L."/>
            <person name="Tripathy S."/>
            <person name="Ishaque N."/>
            <person name="Boot N."/>
            <person name="Cabral A."/>
            <person name="Kemen E."/>
            <person name="Thines M."/>
            <person name="Ah-Fong A."/>
            <person name="Anderson R."/>
            <person name="Badejoko W."/>
            <person name="Bittner-Eddy P."/>
            <person name="Boore J.L."/>
            <person name="Chibucos M.C."/>
            <person name="Coates M."/>
            <person name="Dehal P."/>
            <person name="Delehaunty K."/>
            <person name="Dong S."/>
            <person name="Downton P."/>
            <person name="Dumas B."/>
            <person name="Fabro G."/>
            <person name="Fronick C."/>
            <person name="Fuerstenberg S.I."/>
            <person name="Fulton L."/>
            <person name="Gaulin E."/>
            <person name="Govers F."/>
            <person name="Hughes L."/>
            <person name="Humphray S."/>
            <person name="Jiang R.H."/>
            <person name="Judelson H."/>
            <person name="Kamoun S."/>
            <person name="Kyung K."/>
            <person name="Meijer H."/>
            <person name="Minx P."/>
            <person name="Morris P."/>
            <person name="Nelson J."/>
            <person name="Phuntumart V."/>
            <person name="Qutob D."/>
            <person name="Rehmany A."/>
            <person name="Rougon-Cardoso A."/>
            <person name="Ryden P."/>
            <person name="Torto-Alalibo T."/>
            <person name="Studholme D."/>
            <person name="Wang Y."/>
            <person name="Win J."/>
            <person name="Wood J."/>
            <person name="Clifton S.W."/>
            <person name="Rogers J."/>
            <person name="Van den Ackerveken G."/>
            <person name="Jones J.D."/>
            <person name="McDowell J.M."/>
            <person name="Beynon J."/>
            <person name="Tyler B.M."/>
        </authorList>
    </citation>
    <scope>NUCLEOTIDE SEQUENCE [LARGE SCALE GENOMIC DNA]</scope>
    <source>
        <strain evidence="3">Emoy2</strain>
    </source>
</reference>
<accession>M4BU20</accession>
<dbReference type="AlphaFoldDB" id="M4BU20"/>
<dbReference type="Proteomes" id="UP000011713">
    <property type="component" value="Unassembled WGS sequence"/>
</dbReference>